<dbReference type="GO" id="GO:0016491">
    <property type="term" value="F:oxidoreductase activity"/>
    <property type="evidence" value="ECO:0007669"/>
    <property type="project" value="UniProtKB-KW"/>
</dbReference>
<dbReference type="AlphaFoldDB" id="A0A2N5ZAU7"/>
<dbReference type="InterPro" id="IPR050377">
    <property type="entry name" value="Radical_SAM_PqqE_MftC-like"/>
</dbReference>
<keyword evidence="3" id="KW-0949">S-adenosyl-L-methionine</keyword>
<dbReference type="SUPFAM" id="SSF102114">
    <property type="entry name" value="Radical SAM enzymes"/>
    <property type="match status" value="1"/>
</dbReference>
<protein>
    <recommendedName>
        <fullName evidence="8">Radical SAM core domain-containing protein</fullName>
    </recommendedName>
</protein>
<name>A0A2N5ZAU7_MUIH1</name>
<dbReference type="InterPro" id="IPR034391">
    <property type="entry name" value="AdoMet-like_SPASM_containing"/>
</dbReference>
<evidence type="ECO:0000259" key="8">
    <source>
        <dbReference type="PROSITE" id="PS51918"/>
    </source>
</evidence>
<dbReference type="SFLD" id="SFLDS00029">
    <property type="entry name" value="Radical_SAM"/>
    <property type="match status" value="1"/>
</dbReference>
<evidence type="ECO:0000256" key="3">
    <source>
        <dbReference type="ARBA" id="ARBA00022691"/>
    </source>
</evidence>
<dbReference type="InterPro" id="IPR023885">
    <property type="entry name" value="4Fe4S-binding_SPASM_dom"/>
</dbReference>
<proteinExistence type="predicted"/>
<dbReference type="InterPro" id="IPR058240">
    <property type="entry name" value="rSAM_sf"/>
</dbReference>
<dbReference type="EMBL" id="PKTG01000129">
    <property type="protein sequence ID" value="PLX15802.1"/>
    <property type="molecule type" value="Genomic_DNA"/>
</dbReference>
<dbReference type="PROSITE" id="PS51918">
    <property type="entry name" value="RADICAL_SAM"/>
    <property type="match status" value="1"/>
</dbReference>
<dbReference type="InterPro" id="IPR000385">
    <property type="entry name" value="MoaA_NifB_PqqE_Fe-S-bd_CS"/>
</dbReference>
<sequence>MLKDLKKTLLISLTESCNLNCEYCSQKIKGLHQGEFKYMDFELFQNVVKNIDEHFETISLMVVGESLLNPDFLKIFELLLKENRERDLANNIVLNTNGVLFTPEFCDHLLLSLKKYPGVFLLVFSLDANSPETFLKLKGKDLYLKVEENIKYLFKRLSEDKYLREIINVSVQSLILEKNKDEMKAFLDKWTNILDKLSLKYSVAPERLEKDEKIGIIFRRAIIPSQKKSNLLYEETMRELGLMKEQENLSAIVAGEELDRDLEDTYDRYERQPCIALFKYPVVSSTGKLCICCRDDQFKFAYGELSEKTFSEIFYSKKAIDFRMNHIKGKFDDPNICYDCPGYEDFNPDKKFISDYCNETGMENELLRYKKRTEEGKGDDYRIIFTDEPEKISGNILFTESRKKDGEYPHDNEDSLLCSYWFEVLTEKDNKLFSGCDRILIDKEIIKKHQNNILSGDERELPEMCQICKTRLIPTNDLFRKYRDIIPSTYKIYTFDSPVIERKRIDMNSINSADLRLLDENSDNSKNLVSLLNRFSFLSYDDFVKGFDYLMKKNIIDISILKYSLEEFIVNEDKNRCLKVLEKLAKRKSRYYRLWNLYENKDDTERNKINIRKDLILLIKLLRDSKYIKRILKDLKNNLSDYNWIKLNLLMTQVKVNKDILDLIFLLNRKERYILKMINLFHYRNDKTLVLKSISSTFKRFSKDIQQNILVLLFRNRHFKLLCRLYKNYNKIHSDIFFYFLKENDELFDYILKNNHLLLKLPERSIEFKNFLRNKLFEKSCFIKRFKLIRIIKSIFPEILSEPETRTKIPFIFKLLKF</sequence>
<evidence type="ECO:0000256" key="4">
    <source>
        <dbReference type="ARBA" id="ARBA00022723"/>
    </source>
</evidence>
<dbReference type="Pfam" id="PF04055">
    <property type="entry name" value="Radical_SAM"/>
    <property type="match status" value="1"/>
</dbReference>
<keyword evidence="6" id="KW-0408">Iron</keyword>
<accession>A0A2N5ZAU7</accession>
<dbReference type="PROSITE" id="PS01305">
    <property type="entry name" value="MOAA_NIFB_PQQE"/>
    <property type="match status" value="1"/>
</dbReference>
<gene>
    <name evidence="9" type="ORF">C0601_11990</name>
</gene>
<dbReference type="CDD" id="cd21109">
    <property type="entry name" value="SPASM"/>
    <property type="match status" value="1"/>
</dbReference>
<evidence type="ECO:0000256" key="1">
    <source>
        <dbReference type="ARBA" id="ARBA00001966"/>
    </source>
</evidence>
<evidence type="ECO:0000256" key="2">
    <source>
        <dbReference type="ARBA" id="ARBA00022485"/>
    </source>
</evidence>
<evidence type="ECO:0000256" key="7">
    <source>
        <dbReference type="ARBA" id="ARBA00023014"/>
    </source>
</evidence>
<reference evidence="9 10" key="1">
    <citation type="submission" date="2017-11" db="EMBL/GenBank/DDBJ databases">
        <title>Genome-resolved metagenomics identifies genetic mobility, metabolic interactions, and unexpected diversity in perchlorate-reducing communities.</title>
        <authorList>
            <person name="Barnum T.P."/>
            <person name="Figueroa I.A."/>
            <person name="Carlstrom C.I."/>
            <person name="Lucas L.N."/>
            <person name="Engelbrektson A.L."/>
            <person name="Coates J.D."/>
        </authorList>
    </citation>
    <scope>NUCLEOTIDE SEQUENCE [LARGE SCALE GENOMIC DNA]</scope>
    <source>
        <strain evidence="9">BM706</strain>
    </source>
</reference>
<dbReference type="Pfam" id="PF13186">
    <property type="entry name" value="SPASM"/>
    <property type="match status" value="1"/>
</dbReference>
<keyword evidence="2" id="KW-0004">4Fe-4S</keyword>
<dbReference type="GO" id="GO:0051539">
    <property type="term" value="F:4 iron, 4 sulfur cluster binding"/>
    <property type="evidence" value="ECO:0007669"/>
    <property type="project" value="UniProtKB-KW"/>
</dbReference>
<organism evidence="9 10">
    <name type="scientific">Muiribacterium halophilum</name>
    <dbReference type="NCBI Taxonomy" id="2053465"/>
    <lineage>
        <taxon>Bacteria</taxon>
        <taxon>Candidatus Muiribacteriota</taxon>
        <taxon>Candidatus Muiribacteriia</taxon>
        <taxon>Candidatus Muiribacteriales</taxon>
        <taxon>Candidatus Muiribacteriaceae</taxon>
        <taxon>Candidatus Muiribacterium</taxon>
    </lineage>
</organism>
<feature type="domain" description="Radical SAM core" evidence="8">
    <location>
        <begin position="3"/>
        <end position="234"/>
    </location>
</feature>
<dbReference type="Gene3D" id="3.20.20.70">
    <property type="entry name" value="Aldolase class I"/>
    <property type="match status" value="1"/>
</dbReference>
<keyword evidence="5" id="KW-0560">Oxidoreductase</keyword>
<keyword evidence="7" id="KW-0411">Iron-sulfur</keyword>
<evidence type="ECO:0000256" key="6">
    <source>
        <dbReference type="ARBA" id="ARBA00023004"/>
    </source>
</evidence>
<dbReference type="InterPro" id="IPR007197">
    <property type="entry name" value="rSAM"/>
</dbReference>
<dbReference type="Proteomes" id="UP000234857">
    <property type="component" value="Unassembled WGS sequence"/>
</dbReference>
<dbReference type="PANTHER" id="PTHR11228:SF7">
    <property type="entry name" value="PQQA PEPTIDE CYCLASE"/>
    <property type="match status" value="1"/>
</dbReference>
<comment type="cofactor">
    <cofactor evidence="1">
        <name>[4Fe-4S] cluster</name>
        <dbReference type="ChEBI" id="CHEBI:49883"/>
    </cofactor>
</comment>
<evidence type="ECO:0000313" key="9">
    <source>
        <dbReference type="EMBL" id="PLX15802.1"/>
    </source>
</evidence>
<dbReference type="CDD" id="cd01335">
    <property type="entry name" value="Radical_SAM"/>
    <property type="match status" value="1"/>
</dbReference>
<evidence type="ECO:0000313" key="10">
    <source>
        <dbReference type="Proteomes" id="UP000234857"/>
    </source>
</evidence>
<comment type="caution">
    <text evidence="9">The sequence shown here is derived from an EMBL/GenBank/DDBJ whole genome shotgun (WGS) entry which is preliminary data.</text>
</comment>
<keyword evidence="4" id="KW-0479">Metal-binding</keyword>
<dbReference type="GO" id="GO:0046872">
    <property type="term" value="F:metal ion binding"/>
    <property type="evidence" value="ECO:0007669"/>
    <property type="project" value="UniProtKB-KW"/>
</dbReference>
<dbReference type="SFLD" id="SFLDG01067">
    <property type="entry name" value="SPASM/twitch_domain_containing"/>
    <property type="match status" value="1"/>
</dbReference>
<dbReference type="InterPro" id="IPR013785">
    <property type="entry name" value="Aldolase_TIM"/>
</dbReference>
<dbReference type="PANTHER" id="PTHR11228">
    <property type="entry name" value="RADICAL SAM DOMAIN PROTEIN"/>
    <property type="match status" value="1"/>
</dbReference>
<evidence type="ECO:0000256" key="5">
    <source>
        <dbReference type="ARBA" id="ARBA00023002"/>
    </source>
</evidence>
<dbReference type="SFLD" id="SFLDG01387">
    <property type="entry name" value="BtrN-like_SPASM_domain_contain"/>
    <property type="match status" value="1"/>
</dbReference>